<proteinExistence type="predicted"/>
<feature type="chain" id="PRO_5039384496" evidence="1">
    <location>
        <begin position="20"/>
        <end position="184"/>
    </location>
</feature>
<comment type="caution">
    <text evidence="3">The sequence shown here is derived from an EMBL/GenBank/DDBJ whole genome shotgun (WGS) entry which is preliminary data.</text>
</comment>
<feature type="domain" description="DUF4232" evidence="2">
    <location>
        <begin position="44"/>
        <end position="181"/>
    </location>
</feature>
<protein>
    <submittedName>
        <fullName evidence="3">Uncharacterized protein DUF4232</fullName>
    </submittedName>
</protein>
<dbReference type="EMBL" id="QUNO01000001">
    <property type="protein sequence ID" value="REH55363.1"/>
    <property type="molecule type" value="Genomic_DNA"/>
</dbReference>
<evidence type="ECO:0000256" key="1">
    <source>
        <dbReference type="SAM" id="SignalP"/>
    </source>
</evidence>
<dbReference type="AlphaFoldDB" id="A0A3E0I9E8"/>
<evidence type="ECO:0000313" key="3">
    <source>
        <dbReference type="EMBL" id="REH55363.1"/>
    </source>
</evidence>
<evidence type="ECO:0000259" key="2">
    <source>
        <dbReference type="Pfam" id="PF14016"/>
    </source>
</evidence>
<keyword evidence="4" id="KW-1185">Reference proteome</keyword>
<reference evidence="3 4" key="1">
    <citation type="submission" date="2018-08" db="EMBL/GenBank/DDBJ databases">
        <title>Genomic Encyclopedia of Archaeal and Bacterial Type Strains, Phase II (KMG-II): from individual species to whole genera.</title>
        <authorList>
            <person name="Goeker M."/>
        </authorList>
    </citation>
    <scope>NUCLEOTIDE SEQUENCE [LARGE SCALE GENOMIC DNA]</scope>
    <source>
        <strain evidence="3 4">DSM 45791</strain>
    </source>
</reference>
<organism evidence="3 4">
    <name type="scientific">Kutzneria buriramensis</name>
    <dbReference type="NCBI Taxonomy" id="1045776"/>
    <lineage>
        <taxon>Bacteria</taxon>
        <taxon>Bacillati</taxon>
        <taxon>Actinomycetota</taxon>
        <taxon>Actinomycetes</taxon>
        <taxon>Pseudonocardiales</taxon>
        <taxon>Pseudonocardiaceae</taxon>
        <taxon>Kutzneria</taxon>
    </lineage>
</organism>
<keyword evidence="1" id="KW-0732">Signal</keyword>
<accession>A0A3E0I9E8</accession>
<dbReference type="OrthoDB" id="4304390at2"/>
<sequence>MRLPLITVALAGLLLTACGSPVVITSKTSTAGNTKPASSTAPPCRAADMKALPTIPTPPPAGTEAVRVELVNNGDFACTLTGIPKVAISDQPPADGSQPPRKAMSVRSNGKAVPFTLQPGDDAITVVASPETPDLKCASGAMPTKAAVVLVGVPDELVPAPMVYGTHFSECGDAVSVTPWQEFG</sequence>
<dbReference type="RefSeq" id="WP_116172297.1">
    <property type="nucleotide sequence ID" value="NZ_CP144375.1"/>
</dbReference>
<gene>
    <name evidence="3" type="ORF">BCF44_101383</name>
</gene>
<dbReference type="Proteomes" id="UP000256269">
    <property type="component" value="Unassembled WGS sequence"/>
</dbReference>
<dbReference type="PROSITE" id="PS51257">
    <property type="entry name" value="PROKAR_LIPOPROTEIN"/>
    <property type="match status" value="1"/>
</dbReference>
<dbReference type="Pfam" id="PF14016">
    <property type="entry name" value="DUF4232"/>
    <property type="match status" value="1"/>
</dbReference>
<dbReference type="InterPro" id="IPR025326">
    <property type="entry name" value="DUF4232"/>
</dbReference>
<feature type="signal peptide" evidence="1">
    <location>
        <begin position="1"/>
        <end position="19"/>
    </location>
</feature>
<evidence type="ECO:0000313" key="4">
    <source>
        <dbReference type="Proteomes" id="UP000256269"/>
    </source>
</evidence>
<name>A0A3E0I9E8_9PSEU</name>